<dbReference type="AlphaFoldDB" id="A0A9N8ZTW3"/>
<dbReference type="PANTHER" id="PTHR33266:SF1">
    <property type="entry name" value="F-BOX DOMAIN-CONTAINING PROTEIN"/>
    <property type="match status" value="1"/>
</dbReference>
<evidence type="ECO:0000313" key="2">
    <source>
        <dbReference type="Proteomes" id="UP000789570"/>
    </source>
</evidence>
<name>A0A9N8ZTW3_9GLOM</name>
<evidence type="ECO:0000313" key="1">
    <source>
        <dbReference type="EMBL" id="CAG8506607.1"/>
    </source>
</evidence>
<dbReference type="EMBL" id="CAJVPQ010000737">
    <property type="protein sequence ID" value="CAG8506607.1"/>
    <property type="molecule type" value="Genomic_DNA"/>
</dbReference>
<protein>
    <submittedName>
        <fullName evidence="1">1990_t:CDS:1</fullName>
    </submittedName>
</protein>
<accession>A0A9N8ZTW3</accession>
<comment type="caution">
    <text evidence="1">The sequence shown here is derived from an EMBL/GenBank/DDBJ whole genome shotgun (WGS) entry which is preliminary data.</text>
</comment>
<dbReference type="OrthoDB" id="2492451at2759"/>
<gene>
    <name evidence="1" type="ORF">FCALED_LOCUS3979</name>
</gene>
<keyword evidence="2" id="KW-1185">Reference proteome</keyword>
<dbReference type="Proteomes" id="UP000789570">
    <property type="component" value="Unassembled WGS sequence"/>
</dbReference>
<reference evidence="1" key="1">
    <citation type="submission" date="2021-06" db="EMBL/GenBank/DDBJ databases">
        <authorList>
            <person name="Kallberg Y."/>
            <person name="Tangrot J."/>
            <person name="Rosling A."/>
        </authorList>
    </citation>
    <scope>NUCLEOTIDE SEQUENCE</scope>
    <source>
        <strain evidence="1">UK204</strain>
    </source>
</reference>
<organism evidence="1 2">
    <name type="scientific">Funneliformis caledonium</name>
    <dbReference type="NCBI Taxonomy" id="1117310"/>
    <lineage>
        <taxon>Eukaryota</taxon>
        <taxon>Fungi</taxon>
        <taxon>Fungi incertae sedis</taxon>
        <taxon>Mucoromycota</taxon>
        <taxon>Glomeromycotina</taxon>
        <taxon>Glomeromycetes</taxon>
        <taxon>Glomerales</taxon>
        <taxon>Glomeraceae</taxon>
        <taxon>Funneliformis</taxon>
    </lineage>
</organism>
<dbReference type="PANTHER" id="PTHR33266">
    <property type="entry name" value="CHROMOSOME 15, WHOLE GENOME SHOTGUN SEQUENCE"/>
    <property type="match status" value="1"/>
</dbReference>
<proteinExistence type="predicted"/>
<sequence>MDTIDDTWTAFNPPATALNSKAIHQDILTIRNLACFKLVCSTEFSSKLSMIEALSVLSSRRYLFTISPSELILVDVAAELMFQPGHLVKFIDRLFDATRCGVVDGSYRDELVARLLLLLAADVASMNKNKSVEDEECSKFLSGTIFFTHFIPMFYSPRRQYLLYTMTYSAAIICKRNNARVDLSTGIQDKYLRKLAEGSYKLNPSFISFILVQVKNYQDSYDSYTKIA</sequence>